<dbReference type="EMBL" id="CAID01000010">
    <property type="protein sequence ID" value="CEF99480.1"/>
    <property type="molecule type" value="Genomic_DNA"/>
</dbReference>
<dbReference type="PANTHER" id="PTHR12289:SF41">
    <property type="entry name" value="FAILED AXON CONNECTIONS-RELATED"/>
    <property type="match status" value="1"/>
</dbReference>
<accession>A0A090M5G3</accession>
<proteinExistence type="predicted"/>
<protein>
    <submittedName>
        <fullName evidence="3">Unnamed product</fullName>
    </submittedName>
</protein>
<dbReference type="OrthoDB" id="10437301at2759"/>
<dbReference type="RefSeq" id="XP_022839858.1">
    <property type="nucleotide sequence ID" value="XM_022983231.1"/>
</dbReference>
<organism evidence="3 4">
    <name type="scientific">Ostreococcus tauri</name>
    <name type="common">Marine green alga</name>
    <dbReference type="NCBI Taxonomy" id="70448"/>
    <lineage>
        <taxon>Eukaryota</taxon>
        <taxon>Viridiplantae</taxon>
        <taxon>Chlorophyta</taxon>
        <taxon>Mamiellophyceae</taxon>
        <taxon>Mamiellales</taxon>
        <taxon>Bathycoccaceae</taxon>
        <taxon>Ostreococcus</taxon>
    </lineage>
</organism>
<keyword evidence="2" id="KW-0472">Membrane</keyword>
<dbReference type="InterPro" id="IPR050931">
    <property type="entry name" value="Mito_Protein_Transport_Metaxin"/>
</dbReference>
<reference evidence="4" key="1">
    <citation type="journal article" date="2006" name="Proc. Natl. Acad. Sci. U.S.A.">
        <title>Genome analysis of the smallest free-living eukaryote Ostreococcus tauri unveils many unique features.</title>
        <authorList>
            <person name="Derelle E."/>
            <person name="Ferraz C."/>
            <person name="Rombauts S."/>
            <person name="Rouze P."/>
            <person name="Worden A.Z."/>
            <person name="Robbens S."/>
            <person name="Partensky F."/>
            <person name="Degroeve S."/>
            <person name="Echeynie S."/>
            <person name="Cooke R."/>
            <person name="Saeys Y."/>
            <person name="Wuyts J."/>
            <person name="Jabbari K."/>
            <person name="Bowler C."/>
            <person name="Panaud O."/>
            <person name="Piegu B."/>
            <person name="Ball S.G."/>
            <person name="Ral J.-P."/>
            <person name="Bouget F.-Y."/>
            <person name="Piganeau G."/>
            <person name="De Baets B."/>
            <person name="Picard A."/>
            <person name="Delseny M."/>
            <person name="Demaille J."/>
            <person name="Van de Peer Y."/>
            <person name="Moreau H."/>
        </authorList>
    </citation>
    <scope>NUCLEOTIDE SEQUENCE [LARGE SCALE GENOMIC DNA]</scope>
    <source>
        <strain evidence="4">OTTH 0595 / CCAP 157/2 / RCC745</strain>
    </source>
</reference>
<name>A0A090M5G3_OSTTA</name>
<dbReference type="STRING" id="70448.A0A090M5G3"/>
<evidence type="ECO:0000256" key="2">
    <source>
        <dbReference type="SAM" id="Phobius"/>
    </source>
</evidence>
<dbReference type="GO" id="GO:0005737">
    <property type="term" value="C:cytoplasm"/>
    <property type="evidence" value="ECO:0007669"/>
    <property type="project" value="TreeGrafter"/>
</dbReference>
<reference evidence="3 4" key="2">
    <citation type="journal article" date="2014" name="BMC Genomics">
        <title>An improved genome of the model marine alga Ostreococcus tauri unfolds by assessing Illumina de novo assemblies.</title>
        <authorList>
            <person name="Blanc-Mathieu R."/>
            <person name="Verhelst B."/>
            <person name="Derelle E."/>
            <person name="Rombauts S."/>
            <person name="Bouget F.Y."/>
            <person name="Carre I."/>
            <person name="Chateau A."/>
            <person name="Eyre-Walker A."/>
            <person name="Grimsley N."/>
            <person name="Moreau H."/>
            <person name="Piegu B."/>
            <person name="Rivals E."/>
            <person name="Schackwitz W."/>
            <person name="Van de Peer Y."/>
            <person name="Piganeau G."/>
        </authorList>
    </citation>
    <scope>NUCLEOTIDE SEQUENCE [LARGE SCALE GENOMIC DNA]</scope>
    <source>
        <strain evidence="4">OTTH 0595 / CCAP 157/2 / RCC745</strain>
    </source>
</reference>
<dbReference type="PANTHER" id="PTHR12289">
    <property type="entry name" value="METAXIN RELATED"/>
    <property type="match status" value="1"/>
</dbReference>
<feature type="transmembrane region" description="Helical" evidence="2">
    <location>
        <begin position="316"/>
        <end position="337"/>
    </location>
</feature>
<dbReference type="KEGG" id="ota:OT_ostta10g03260"/>
<dbReference type="InParanoid" id="A0A090M5G3"/>
<dbReference type="Proteomes" id="UP000009170">
    <property type="component" value="Unassembled WGS sequence"/>
</dbReference>
<keyword evidence="2" id="KW-0812">Transmembrane</keyword>
<keyword evidence="4" id="KW-1185">Reference proteome</keyword>
<gene>
    <name evidence="3" type="ORF">OT_ostta10g03260</name>
</gene>
<comment type="caution">
    <text evidence="3">The sequence shown here is derived from an EMBL/GenBank/DDBJ whole genome shotgun (WGS) entry which is preliminary data.</text>
</comment>
<feature type="region of interest" description="Disordered" evidence="1">
    <location>
        <begin position="342"/>
        <end position="371"/>
    </location>
</feature>
<dbReference type="AlphaFoldDB" id="A0A090M5G3"/>
<keyword evidence="2" id="KW-1133">Transmembrane helix</keyword>
<sequence length="371" mass="40775">MPAPSVTLYLARPTSSDDAALGEVEDERLRALTLVSSIEHVVERVRSGAASPSGTTPCAEIDGDVDGDGTGAVVSERIAGRRAREAIRVRVMDCDRDASADERVAIAGVTALCDGNLRVAGEYFSCVDVEGYRAYKAEVARAVPFPMSAWRARRRASEVGRELERAGVDGERACALAVEAYSTLNTMVVNSEMRAKEGEAYWLCGSKPRSCDAAAYAMLNHHARSKSCDALRTEMKRFPRLIQYLNDVTERLSLMEKTLVRRADGVEPSSGAFVDSTSWGDRYDASHAERRKGWKPRSNATKKKMSEKDIEMRRKAWYSVAFAAVSVVAYAVVGGYVSLDFGDEEDEEEEDDRAVSANLMHDDVDDDEDDE</sequence>
<evidence type="ECO:0000313" key="4">
    <source>
        <dbReference type="Proteomes" id="UP000009170"/>
    </source>
</evidence>
<evidence type="ECO:0000313" key="3">
    <source>
        <dbReference type="EMBL" id="CEF99480.1"/>
    </source>
</evidence>
<feature type="compositionally biased region" description="Acidic residues" evidence="1">
    <location>
        <begin position="342"/>
        <end position="352"/>
    </location>
</feature>
<evidence type="ECO:0000256" key="1">
    <source>
        <dbReference type="SAM" id="MobiDB-lite"/>
    </source>
</evidence>
<dbReference type="GeneID" id="9832102"/>